<dbReference type="EC" id="2.7.7.65" evidence="3"/>
<feature type="transmembrane region" description="Helical" evidence="9">
    <location>
        <begin position="36"/>
        <end position="56"/>
    </location>
</feature>
<evidence type="ECO:0000256" key="3">
    <source>
        <dbReference type="ARBA" id="ARBA00012528"/>
    </source>
</evidence>
<keyword evidence="6 9" id="KW-1133">Transmembrane helix</keyword>
<evidence type="ECO:0000256" key="2">
    <source>
        <dbReference type="ARBA" id="ARBA00004651"/>
    </source>
</evidence>
<evidence type="ECO:0000256" key="7">
    <source>
        <dbReference type="ARBA" id="ARBA00023136"/>
    </source>
</evidence>
<feature type="domain" description="GGDEF" evidence="10">
    <location>
        <begin position="398"/>
        <end position="526"/>
    </location>
</feature>
<evidence type="ECO:0000256" key="1">
    <source>
        <dbReference type="ARBA" id="ARBA00001946"/>
    </source>
</evidence>
<dbReference type="Gene3D" id="3.30.70.270">
    <property type="match status" value="1"/>
</dbReference>
<evidence type="ECO:0000256" key="6">
    <source>
        <dbReference type="ARBA" id="ARBA00022989"/>
    </source>
</evidence>
<comment type="subcellular location">
    <subcellularLocation>
        <location evidence="2">Cell membrane</location>
        <topology evidence="2">Multi-pass membrane protein</topology>
    </subcellularLocation>
</comment>
<keyword evidence="7 9" id="KW-0472">Membrane</keyword>
<dbReference type="InterPro" id="IPR050469">
    <property type="entry name" value="Diguanylate_Cyclase"/>
</dbReference>
<dbReference type="Pfam" id="PF02743">
    <property type="entry name" value="dCache_1"/>
    <property type="match status" value="1"/>
</dbReference>
<accession>A0A6S4TMV4</accession>
<feature type="transmembrane region" description="Helical" evidence="9">
    <location>
        <begin position="307"/>
        <end position="325"/>
    </location>
</feature>
<dbReference type="FunFam" id="3.30.70.270:FF:000001">
    <property type="entry name" value="Diguanylate cyclase domain protein"/>
    <property type="match status" value="1"/>
</dbReference>
<dbReference type="SUPFAM" id="SSF55073">
    <property type="entry name" value="Nucleotide cyclase"/>
    <property type="match status" value="1"/>
</dbReference>
<dbReference type="CDD" id="cd18773">
    <property type="entry name" value="PDC1_HK_sensor"/>
    <property type="match status" value="1"/>
</dbReference>
<dbReference type="Proteomes" id="UP000515756">
    <property type="component" value="Chromosome"/>
</dbReference>
<evidence type="ECO:0000313" key="11">
    <source>
        <dbReference type="EMBL" id="BBQ30425.1"/>
    </source>
</evidence>
<proteinExistence type="predicted"/>
<reference evidence="11 12" key="1">
    <citation type="submission" date="2019-12" db="EMBL/GenBank/DDBJ databases">
        <title>complete genome sequences of Aeromonas caviae str. WP2-W18-ESBL-01 isolated from wastewater treatment plant effluent.</title>
        <authorList>
            <person name="Sekizuka T."/>
            <person name="Itokawa K."/>
            <person name="Yatsu K."/>
            <person name="Inamine Y."/>
            <person name="Kuroda M."/>
        </authorList>
    </citation>
    <scope>NUCLEOTIDE SEQUENCE [LARGE SCALE GENOMIC DNA]</scope>
    <source>
        <strain evidence="11 12">WP2-W18-ESBL-01</strain>
    </source>
</reference>
<evidence type="ECO:0000259" key="10">
    <source>
        <dbReference type="PROSITE" id="PS50887"/>
    </source>
</evidence>
<dbReference type="Gene3D" id="3.30.450.20">
    <property type="entry name" value="PAS domain"/>
    <property type="match status" value="2"/>
</dbReference>
<dbReference type="EMBL" id="AP021927">
    <property type="protein sequence ID" value="BBQ30425.1"/>
    <property type="molecule type" value="Genomic_DNA"/>
</dbReference>
<comment type="catalytic activity">
    <reaction evidence="8">
        <text>2 GTP = 3',3'-c-di-GMP + 2 diphosphate</text>
        <dbReference type="Rhea" id="RHEA:24898"/>
        <dbReference type="ChEBI" id="CHEBI:33019"/>
        <dbReference type="ChEBI" id="CHEBI:37565"/>
        <dbReference type="ChEBI" id="CHEBI:58805"/>
        <dbReference type="EC" id="2.7.7.65"/>
    </reaction>
</comment>
<name>A0A6S4TMV4_AERCA</name>
<sequence>MPTLLSALIETIPSHQHTPMNETAHQNLHCDTQLNVTFGVIILTLLIALMAVSVSIKTSAERKYHKVAAMFVHNMATQSIEPQFKSLEHVLNETGSVIDESGLDAFLNEDHTPLGLSLMQTLALTPYVKSILLADPQGRFNSIPHLPVGEHFDARERPWFLAAAVRTLFVHYTDHYTSKFDDKSRSVSVSRPLLDKEGFFLGTLAMNVDLEQMSYPLRQLMSPLKGEFYLVDRAGDILLHSDVGNLFRHRVDRRLIEQMTNGADHLFDAKRQTHLYYYSFSNPDWFVIYAVSDARFKEVSSSESHQLQITLVGCMLICLLCWWSLRHVLSKMIFEIIALMRTGRIHAGKPGDQLRQEIQSGHRQMLEAVEASNTDALTGLFNRRCFDKALDDQLIAGRPFCLGLIDLDNFKSINDTHGHPVGDDVLRAVAREGRQIAGQEATLYRYGGEELAIIIPGDDSTRALTMLEQWRTQVAQRPWREPDLVVTFSAGLGLWRQESAEQLLARVDQALYQAKDAGKNRVHHAD</sequence>
<dbReference type="PANTHER" id="PTHR45138">
    <property type="entry name" value="REGULATORY COMPONENTS OF SENSORY TRANSDUCTION SYSTEM"/>
    <property type="match status" value="1"/>
</dbReference>
<dbReference type="InterPro" id="IPR000160">
    <property type="entry name" value="GGDEF_dom"/>
</dbReference>
<dbReference type="PROSITE" id="PS50887">
    <property type="entry name" value="GGDEF"/>
    <property type="match status" value="1"/>
</dbReference>
<dbReference type="InterPro" id="IPR033479">
    <property type="entry name" value="dCache_1"/>
</dbReference>
<comment type="cofactor">
    <cofactor evidence="1">
        <name>Mg(2+)</name>
        <dbReference type="ChEBI" id="CHEBI:18420"/>
    </cofactor>
</comment>
<evidence type="ECO:0000313" key="12">
    <source>
        <dbReference type="Proteomes" id="UP000515756"/>
    </source>
</evidence>
<keyword evidence="5 9" id="KW-0812">Transmembrane</keyword>
<dbReference type="CDD" id="cd01949">
    <property type="entry name" value="GGDEF"/>
    <property type="match status" value="1"/>
</dbReference>
<dbReference type="SMART" id="SM00267">
    <property type="entry name" value="GGDEF"/>
    <property type="match status" value="1"/>
</dbReference>
<evidence type="ECO:0000256" key="4">
    <source>
        <dbReference type="ARBA" id="ARBA00022475"/>
    </source>
</evidence>
<gene>
    <name evidence="11" type="ORF">WP2W18E01_20070</name>
</gene>
<dbReference type="GO" id="GO:0052621">
    <property type="term" value="F:diguanylate cyclase activity"/>
    <property type="evidence" value="ECO:0007669"/>
    <property type="project" value="UniProtKB-EC"/>
</dbReference>
<dbReference type="AlphaFoldDB" id="A0A6S4TMV4"/>
<organism evidence="11 12">
    <name type="scientific">Aeromonas caviae</name>
    <name type="common">Aeromonas punctata</name>
    <dbReference type="NCBI Taxonomy" id="648"/>
    <lineage>
        <taxon>Bacteria</taxon>
        <taxon>Pseudomonadati</taxon>
        <taxon>Pseudomonadota</taxon>
        <taxon>Gammaproteobacteria</taxon>
        <taxon>Aeromonadales</taxon>
        <taxon>Aeromonadaceae</taxon>
        <taxon>Aeromonas</taxon>
    </lineage>
</organism>
<evidence type="ECO:0000256" key="5">
    <source>
        <dbReference type="ARBA" id="ARBA00022692"/>
    </source>
</evidence>
<dbReference type="Pfam" id="PF00990">
    <property type="entry name" value="GGDEF"/>
    <property type="match status" value="1"/>
</dbReference>
<keyword evidence="4" id="KW-1003">Cell membrane</keyword>
<dbReference type="InterPro" id="IPR043128">
    <property type="entry name" value="Rev_trsase/Diguanyl_cyclase"/>
</dbReference>
<dbReference type="PANTHER" id="PTHR45138:SF9">
    <property type="entry name" value="DIGUANYLATE CYCLASE DGCM-RELATED"/>
    <property type="match status" value="1"/>
</dbReference>
<dbReference type="InterPro" id="IPR029787">
    <property type="entry name" value="Nucleotide_cyclase"/>
</dbReference>
<evidence type="ECO:0000256" key="9">
    <source>
        <dbReference type="SAM" id="Phobius"/>
    </source>
</evidence>
<evidence type="ECO:0000256" key="8">
    <source>
        <dbReference type="ARBA" id="ARBA00034247"/>
    </source>
</evidence>
<dbReference type="NCBIfam" id="TIGR00254">
    <property type="entry name" value="GGDEF"/>
    <property type="match status" value="1"/>
</dbReference>
<dbReference type="GO" id="GO:0005886">
    <property type="term" value="C:plasma membrane"/>
    <property type="evidence" value="ECO:0007669"/>
    <property type="project" value="UniProtKB-SubCell"/>
</dbReference>
<protein>
    <recommendedName>
        <fullName evidence="3">diguanylate cyclase</fullName>
        <ecNumber evidence="3">2.7.7.65</ecNumber>
    </recommendedName>
</protein>